<dbReference type="Proteomes" id="UP000321960">
    <property type="component" value="Unassembled WGS sequence"/>
</dbReference>
<organism evidence="1 3">
    <name type="scientific">Methylobacterium oxalidis</name>
    <dbReference type="NCBI Taxonomy" id="944322"/>
    <lineage>
        <taxon>Bacteria</taxon>
        <taxon>Pseudomonadati</taxon>
        <taxon>Pseudomonadota</taxon>
        <taxon>Alphaproteobacteria</taxon>
        <taxon>Hyphomicrobiales</taxon>
        <taxon>Methylobacteriaceae</taxon>
        <taxon>Methylobacterium</taxon>
    </lineage>
</organism>
<dbReference type="EMBL" id="BSPK01000107">
    <property type="protein sequence ID" value="GLS66896.1"/>
    <property type="molecule type" value="Genomic_DNA"/>
</dbReference>
<reference evidence="4" key="2">
    <citation type="journal article" date="2019" name="Int. J. Syst. Evol. Microbiol.">
        <title>The Global Catalogue of Microorganisms (GCM) 10K type strain sequencing project: providing services to taxonomists for standard genome sequencing and annotation.</title>
        <authorList>
            <consortium name="The Broad Institute Genomics Platform"/>
            <consortium name="The Broad Institute Genome Sequencing Center for Infectious Disease"/>
            <person name="Wu L."/>
            <person name="Ma J."/>
        </authorList>
    </citation>
    <scope>NUCLEOTIDE SEQUENCE [LARGE SCALE GENOMIC DNA]</scope>
    <source>
        <strain evidence="4">NBRC 107715</strain>
    </source>
</reference>
<reference evidence="1 3" key="3">
    <citation type="submission" date="2019-07" db="EMBL/GenBank/DDBJ databases">
        <title>Whole genome shotgun sequence of Methylobacterium oxalidis NBRC 107715.</title>
        <authorList>
            <person name="Hosoyama A."/>
            <person name="Uohara A."/>
            <person name="Ohji S."/>
            <person name="Ichikawa N."/>
        </authorList>
    </citation>
    <scope>NUCLEOTIDE SEQUENCE [LARGE SCALE GENOMIC DNA]</scope>
    <source>
        <strain evidence="1 3">NBRC 107715</strain>
    </source>
</reference>
<evidence type="ECO:0000313" key="1">
    <source>
        <dbReference type="EMBL" id="GEP02706.1"/>
    </source>
</evidence>
<dbReference type="EMBL" id="BJZU01000007">
    <property type="protein sequence ID" value="GEP02706.1"/>
    <property type="molecule type" value="Genomic_DNA"/>
</dbReference>
<accession>A0A512IYC2</accession>
<reference evidence="2" key="1">
    <citation type="journal article" date="2014" name="Int. J. Syst. Evol. Microbiol.">
        <title>Complete genome of a new Firmicutes species belonging to the dominant human colonic microbiota ('Ruminococcus bicirculans') reveals two chromosomes and a selective capacity to utilize plant glucans.</title>
        <authorList>
            <consortium name="NISC Comparative Sequencing Program"/>
            <person name="Wegmann U."/>
            <person name="Louis P."/>
            <person name="Goesmann A."/>
            <person name="Henrissat B."/>
            <person name="Duncan S.H."/>
            <person name="Flint H.J."/>
        </authorList>
    </citation>
    <scope>NUCLEOTIDE SEQUENCE</scope>
    <source>
        <strain evidence="2">NBRC 107715</strain>
    </source>
</reference>
<comment type="caution">
    <text evidence="1">The sequence shown here is derived from an EMBL/GenBank/DDBJ whole genome shotgun (WGS) entry which is preliminary data.</text>
</comment>
<keyword evidence="4" id="KW-1185">Reference proteome</keyword>
<dbReference type="Proteomes" id="UP001156856">
    <property type="component" value="Unassembled WGS sequence"/>
</dbReference>
<evidence type="ECO:0000313" key="2">
    <source>
        <dbReference type="EMBL" id="GLS66896.1"/>
    </source>
</evidence>
<proteinExistence type="predicted"/>
<evidence type="ECO:0000313" key="3">
    <source>
        <dbReference type="Proteomes" id="UP000321960"/>
    </source>
</evidence>
<evidence type="ECO:0000313" key="4">
    <source>
        <dbReference type="Proteomes" id="UP001156856"/>
    </source>
</evidence>
<protein>
    <submittedName>
        <fullName evidence="1">Uncharacterized protein</fullName>
    </submittedName>
</protein>
<dbReference type="AlphaFoldDB" id="A0A512IYC2"/>
<gene>
    <name evidence="2" type="ORF">GCM10007888_52790</name>
    <name evidence="1" type="ORF">MOX02_07440</name>
</gene>
<sequence>MGRAGTRAGEECMRLILLGALVALAPLSGALIALRPQPASATCSCVCVGGEARSLCTSPVELAPVCARICPQSLGSMNVSPGSIVLPGSVGAGGGGGGPDGLEGGGAAGRGGAGLGGATGLGAATGLGGALR</sequence>
<reference evidence="2" key="4">
    <citation type="submission" date="2023-01" db="EMBL/GenBank/DDBJ databases">
        <title>Draft genome sequence of Methylobacterium oxalidis strain NBRC 107715.</title>
        <authorList>
            <person name="Sun Q."/>
            <person name="Mori K."/>
        </authorList>
    </citation>
    <scope>NUCLEOTIDE SEQUENCE</scope>
    <source>
        <strain evidence="2">NBRC 107715</strain>
    </source>
</reference>
<name>A0A512IYC2_9HYPH</name>